<gene>
    <name evidence="2" type="ORF">GOCE00092_LOCUS13308</name>
</gene>
<protein>
    <submittedName>
        <fullName evidence="2">Uncharacterized protein</fullName>
    </submittedName>
</protein>
<dbReference type="EMBL" id="HBGK01025682">
    <property type="protein sequence ID" value="CAD9284396.1"/>
    <property type="molecule type" value="Transcribed_RNA"/>
</dbReference>
<organism evidence="2">
    <name type="scientific">Grammatophora oceanica</name>
    <dbReference type="NCBI Taxonomy" id="210454"/>
    <lineage>
        <taxon>Eukaryota</taxon>
        <taxon>Sar</taxon>
        <taxon>Stramenopiles</taxon>
        <taxon>Ochrophyta</taxon>
        <taxon>Bacillariophyta</taxon>
        <taxon>Fragilariophyceae</taxon>
        <taxon>Fragilariophycidae</taxon>
        <taxon>Rhabdonematales</taxon>
        <taxon>Grammatophoraceae</taxon>
        <taxon>Grammatophora</taxon>
    </lineage>
</organism>
<feature type="transmembrane region" description="Helical" evidence="1">
    <location>
        <begin position="89"/>
        <end position="112"/>
    </location>
</feature>
<accession>A0A7S1V144</accession>
<reference evidence="2" key="1">
    <citation type="submission" date="2021-01" db="EMBL/GenBank/DDBJ databases">
        <authorList>
            <person name="Corre E."/>
            <person name="Pelletier E."/>
            <person name="Niang G."/>
            <person name="Scheremetjew M."/>
            <person name="Finn R."/>
            <person name="Kale V."/>
            <person name="Holt S."/>
            <person name="Cochrane G."/>
            <person name="Meng A."/>
            <person name="Brown T."/>
            <person name="Cohen L."/>
        </authorList>
    </citation>
    <scope>NUCLEOTIDE SEQUENCE</scope>
    <source>
        <strain evidence="2">CCMP 410</strain>
    </source>
</reference>
<name>A0A7S1V144_9STRA</name>
<keyword evidence="1" id="KW-0472">Membrane</keyword>
<evidence type="ECO:0000313" key="2">
    <source>
        <dbReference type="EMBL" id="CAD9284396.1"/>
    </source>
</evidence>
<evidence type="ECO:0000256" key="1">
    <source>
        <dbReference type="SAM" id="Phobius"/>
    </source>
</evidence>
<proteinExistence type="predicted"/>
<keyword evidence="1" id="KW-0812">Transmembrane</keyword>
<keyword evidence="1" id="KW-1133">Transmembrane helix</keyword>
<dbReference type="AlphaFoldDB" id="A0A7S1V144"/>
<sequence length="179" mass="20053">MGGPLSTESISLVTLSDPPILAFNFSQARGSMRAIRVEGREGLHRWDRSFAGGTACPYPISITGRSILSRSSIFYRMNKLMNIRWWNDAFHSSMSSVSVVPSLIITVWFYLASKLASSGFKRNRRSRSFSCPCNCSKAVGALRRVVMVARNAAEGSQCMGYVFRRGKTKSLRRDIRKQD</sequence>